<keyword evidence="1" id="KW-0067">ATP-binding</keyword>
<dbReference type="GO" id="GO:0016787">
    <property type="term" value="F:hydrolase activity"/>
    <property type="evidence" value="ECO:0007669"/>
    <property type="project" value="UniProtKB-KW"/>
</dbReference>
<sequence length="240" mass="27309">MALRKLQTIGDNPDDVHVLLTAPTGTAAHNISGVTLHSAFLLPLGQTKSYIKLSDDKRNALRSKASKIRLLIIDEISMVGSELLLQIHYRLCEITGINEPFGGISVLAFGDLFQLPPVMQQFVFKPSKDPLSRMYGNLWDDFSLYELTEIMRQKDDFKFAELLNRIRNATFTSEDIEVLKGRDTTIHPLKHPIDCLHVYLTNAKVDQHNTKMLSTSKEPMEILKAIDKKPHDFKRHKSKK</sequence>
<evidence type="ECO:0000256" key="1">
    <source>
        <dbReference type="RuleBase" id="RU363044"/>
    </source>
</evidence>
<dbReference type="GO" id="GO:0006281">
    <property type="term" value="P:DNA repair"/>
    <property type="evidence" value="ECO:0007669"/>
    <property type="project" value="UniProtKB-KW"/>
</dbReference>
<comment type="similarity">
    <text evidence="1">Belongs to the helicase family.</text>
</comment>
<name>A0A8B6GBU2_MYTGA</name>
<protein>
    <recommendedName>
        <fullName evidence="1">ATP-dependent DNA helicase</fullName>
        <ecNumber evidence="1">5.6.2.3</ecNumber>
    </recommendedName>
</protein>
<dbReference type="PANTHER" id="PTHR47642">
    <property type="entry name" value="ATP-DEPENDENT DNA HELICASE"/>
    <property type="match status" value="1"/>
</dbReference>
<dbReference type="GO" id="GO:0006310">
    <property type="term" value="P:DNA recombination"/>
    <property type="evidence" value="ECO:0007669"/>
    <property type="project" value="UniProtKB-KW"/>
</dbReference>
<keyword evidence="1" id="KW-0378">Hydrolase</keyword>
<reference evidence="3" key="1">
    <citation type="submission" date="2018-11" db="EMBL/GenBank/DDBJ databases">
        <authorList>
            <person name="Alioto T."/>
            <person name="Alioto T."/>
        </authorList>
    </citation>
    <scope>NUCLEOTIDE SEQUENCE</scope>
</reference>
<dbReference type="AlphaFoldDB" id="A0A8B6GBU2"/>
<dbReference type="GO" id="GO:0000723">
    <property type="term" value="P:telomere maintenance"/>
    <property type="evidence" value="ECO:0007669"/>
    <property type="project" value="InterPro"/>
</dbReference>
<dbReference type="GO" id="GO:0005524">
    <property type="term" value="F:ATP binding"/>
    <property type="evidence" value="ECO:0007669"/>
    <property type="project" value="UniProtKB-KW"/>
</dbReference>
<dbReference type="OrthoDB" id="6102502at2759"/>
<dbReference type="GO" id="GO:0043139">
    <property type="term" value="F:5'-3' DNA helicase activity"/>
    <property type="evidence" value="ECO:0007669"/>
    <property type="project" value="UniProtKB-EC"/>
</dbReference>
<comment type="catalytic activity">
    <reaction evidence="1">
        <text>ATP + H2O = ADP + phosphate + H(+)</text>
        <dbReference type="Rhea" id="RHEA:13065"/>
        <dbReference type="ChEBI" id="CHEBI:15377"/>
        <dbReference type="ChEBI" id="CHEBI:15378"/>
        <dbReference type="ChEBI" id="CHEBI:30616"/>
        <dbReference type="ChEBI" id="CHEBI:43474"/>
        <dbReference type="ChEBI" id="CHEBI:456216"/>
        <dbReference type="EC" id="5.6.2.3"/>
    </reaction>
</comment>
<dbReference type="PANTHER" id="PTHR47642:SF8">
    <property type="entry name" value="ATP-DEPENDENT DNA HELICASE"/>
    <property type="match status" value="1"/>
</dbReference>
<dbReference type="Proteomes" id="UP000596742">
    <property type="component" value="Unassembled WGS sequence"/>
</dbReference>
<dbReference type="EC" id="5.6.2.3" evidence="1"/>
<evidence type="ECO:0000259" key="2">
    <source>
        <dbReference type="Pfam" id="PF05970"/>
    </source>
</evidence>
<proteinExistence type="inferred from homology"/>
<comment type="caution">
    <text evidence="3">The sequence shown here is derived from an EMBL/GenBank/DDBJ whole genome shotgun (WGS) entry which is preliminary data.</text>
</comment>
<keyword evidence="1" id="KW-0233">DNA recombination</keyword>
<dbReference type="SUPFAM" id="SSF52540">
    <property type="entry name" value="P-loop containing nucleoside triphosphate hydrolases"/>
    <property type="match status" value="2"/>
</dbReference>
<organism evidence="3 4">
    <name type="scientific">Mytilus galloprovincialis</name>
    <name type="common">Mediterranean mussel</name>
    <dbReference type="NCBI Taxonomy" id="29158"/>
    <lineage>
        <taxon>Eukaryota</taxon>
        <taxon>Metazoa</taxon>
        <taxon>Spiralia</taxon>
        <taxon>Lophotrochozoa</taxon>
        <taxon>Mollusca</taxon>
        <taxon>Bivalvia</taxon>
        <taxon>Autobranchia</taxon>
        <taxon>Pteriomorphia</taxon>
        <taxon>Mytilida</taxon>
        <taxon>Mytiloidea</taxon>
        <taxon>Mytilidae</taxon>
        <taxon>Mytilinae</taxon>
        <taxon>Mytilus</taxon>
    </lineage>
</organism>
<evidence type="ECO:0000313" key="4">
    <source>
        <dbReference type="Proteomes" id="UP000596742"/>
    </source>
</evidence>
<dbReference type="Gene3D" id="3.40.50.300">
    <property type="entry name" value="P-loop containing nucleotide triphosphate hydrolases"/>
    <property type="match status" value="1"/>
</dbReference>
<keyword evidence="1" id="KW-0547">Nucleotide-binding</keyword>
<evidence type="ECO:0000313" key="3">
    <source>
        <dbReference type="EMBL" id="VDI61725.1"/>
    </source>
</evidence>
<keyword evidence="4" id="KW-1185">Reference proteome</keyword>
<dbReference type="InterPro" id="IPR027417">
    <property type="entry name" value="P-loop_NTPase"/>
</dbReference>
<dbReference type="InterPro" id="IPR051055">
    <property type="entry name" value="PIF1_helicase"/>
</dbReference>
<dbReference type="InterPro" id="IPR010285">
    <property type="entry name" value="DNA_helicase_pif1-like_DEAD"/>
</dbReference>
<keyword evidence="1" id="KW-0347">Helicase</keyword>
<feature type="domain" description="DNA helicase Pif1-like DEAD-box helicase" evidence="2">
    <location>
        <begin position="16"/>
        <end position="174"/>
    </location>
</feature>
<dbReference type="Pfam" id="PF05970">
    <property type="entry name" value="PIF1"/>
    <property type="match status" value="1"/>
</dbReference>
<accession>A0A8B6GBU2</accession>
<keyword evidence="1" id="KW-0234">DNA repair</keyword>
<keyword evidence="1" id="KW-0227">DNA damage</keyword>
<comment type="cofactor">
    <cofactor evidence="1">
        <name>Mg(2+)</name>
        <dbReference type="ChEBI" id="CHEBI:18420"/>
    </cofactor>
</comment>
<dbReference type="EMBL" id="UYJE01008170">
    <property type="protein sequence ID" value="VDI61725.1"/>
    <property type="molecule type" value="Genomic_DNA"/>
</dbReference>
<gene>
    <name evidence="3" type="ORF">MGAL_10B002351</name>
</gene>